<sequence>MTEEAKRVQVIRRKPVVSVQDAERFYLRMLLLRTGVISFNDLKTIAGTVYETFQEACKVLGLLDGDQHWHYTLLEAARMQMLTSARARVSQKEIIVSHVKNYWPSLNL</sequence>
<evidence type="ECO:0000313" key="2">
    <source>
        <dbReference type="Proteomes" id="UP000499080"/>
    </source>
</evidence>
<gene>
    <name evidence="1" type="ORF">AVEN_262921_1</name>
</gene>
<reference evidence="1 2" key="1">
    <citation type="journal article" date="2019" name="Sci. Rep.">
        <title>Orb-weaving spider Araneus ventricosus genome elucidates the spidroin gene catalogue.</title>
        <authorList>
            <person name="Kono N."/>
            <person name="Nakamura H."/>
            <person name="Ohtoshi R."/>
            <person name="Moran D.A.P."/>
            <person name="Shinohara A."/>
            <person name="Yoshida Y."/>
            <person name="Fujiwara M."/>
            <person name="Mori M."/>
            <person name="Tomita M."/>
            <person name="Arakawa K."/>
        </authorList>
    </citation>
    <scope>NUCLEOTIDE SEQUENCE [LARGE SCALE GENOMIC DNA]</scope>
</reference>
<comment type="caution">
    <text evidence="1">The sequence shown here is derived from an EMBL/GenBank/DDBJ whole genome shotgun (WGS) entry which is preliminary data.</text>
</comment>
<proteinExistence type="predicted"/>
<protein>
    <submittedName>
        <fullName evidence="1">Uncharacterized protein</fullName>
    </submittedName>
</protein>
<evidence type="ECO:0000313" key="1">
    <source>
        <dbReference type="EMBL" id="GBM15755.1"/>
    </source>
</evidence>
<dbReference type="Proteomes" id="UP000499080">
    <property type="component" value="Unassembled WGS sequence"/>
</dbReference>
<dbReference type="EMBL" id="BGPR01000363">
    <property type="protein sequence ID" value="GBM15755.1"/>
    <property type="molecule type" value="Genomic_DNA"/>
</dbReference>
<dbReference type="OrthoDB" id="1728974at2759"/>
<organism evidence="1 2">
    <name type="scientific">Araneus ventricosus</name>
    <name type="common">Orbweaver spider</name>
    <name type="synonym">Epeira ventricosa</name>
    <dbReference type="NCBI Taxonomy" id="182803"/>
    <lineage>
        <taxon>Eukaryota</taxon>
        <taxon>Metazoa</taxon>
        <taxon>Ecdysozoa</taxon>
        <taxon>Arthropoda</taxon>
        <taxon>Chelicerata</taxon>
        <taxon>Arachnida</taxon>
        <taxon>Araneae</taxon>
        <taxon>Araneomorphae</taxon>
        <taxon>Entelegynae</taxon>
        <taxon>Araneoidea</taxon>
        <taxon>Araneidae</taxon>
        <taxon>Araneus</taxon>
    </lineage>
</organism>
<dbReference type="AlphaFoldDB" id="A0A4Y2DJK2"/>
<name>A0A4Y2DJK2_ARAVE</name>
<accession>A0A4Y2DJK2</accession>
<keyword evidence="2" id="KW-1185">Reference proteome</keyword>